<dbReference type="InterPro" id="IPR016032">
    <property type="entry name" value="Sig_transdc_resp-reg_C-effctor"/>
</dbReference>
<dbReference type="AlphaFoldDB" id="A0A7Y4KXE1"/>
<keyword evidence="1" id="KW-0547">Nucleotide-binding</keyword>
<dbReference type="SUPFAM" id="SSF46894">
    <property type="entry name" value="C-terminal effector domain of the bipartite response regulators"/>
    <property type="match status" value="1"/>
</dbReference>
<dbReference type="InterPro" id="IPR027417">
    <property type="entry name" value="P-loop_NTPase"/>
</dbReference>
<dbReference type="Proteomes" id="UP000534306">
    <property type="component" value="Unassembled WGS sequence"/>
</dbReference>
<evidence type="ECO:0000259" key="3">
    <source>
        <dbReference type="PROSITE" id="PS50043"/>
    </source>
</evidence>
<dbReference type="PRINTS" id="PR00038">
    <property type="entry name" value="HTHLUXR"/>
</dbReference>
<dbReference type="InterPro" id="IPR011990">
    <property type="entry name" value="TPR-like_helical_dom_sf"/>
</dbReference>
<dbReference type="GO" id="GO:0004016">
    <property type="term" value="F:adenylate cyclase activity"/>
    <property type="evidence" value="ECO:0007669"/>
    <property type="project" value="TreeGrafter"/>
</dbReference>
<dbReference type="InterPro" id="IPR041664">
    <property type="entry name" value="AAA_16"/>
</dbReference>
<protein>
    <submittedName>
        <fullName evidence="5">AAA family ATPase</fullName>
    </submittedName>
    <submittedName>
        <fullName evidence="4">DNA-binding CsgD family transcriptional regulator</fullName>
    </submittedName>
</protein>
<dbReference type="EMBL" id="JABJRC010000002">
    <property type="protein sequence ID" value="NOL40403.1"/>
    <property type="molecule type" value="Genomic_DNA"/>
</dbReference>
<evidence type="ECO:0000313" key="4">
    <source>
        <dbReference type="EMBL" id="MBB6569770.1"/>
    </source>
</evidence>
<evidence type="ECO:0000313" key="7">
    <source>
        <dbReference type="Proteomes" id="UP000553957"/>
    </source>
</evidence>
<evidence type="ECO:0000313" key="6">
    <source>
        <dbReference type="Proteomes" id="UP000534306"/>
    </source>
</evidence>
<dbReference type="SUPFAM" id="SSF48452">
    <property type="entry name" value="TPR-like"/>
    <property type="match status" value="1"/>
</dbReference>
<keyword evidence="6" id="KW-1185">Reference proteome</keyword>
<dbReference type="Pfam" id="PF13191">
    <property type="entry name" value="AAA_16"/>
    <property type="match status" value="1"/>
</dbReference>
<dbReference type="InterPro" id="IPR036388">
    <property type="entry name" value="WH-like_DNA-bd_sf"/>
</dbReference>
<dbReference type="GO" id="GO:0006355">
    <property type="term" value="P:regulation of DNA-templated transcription"/>
    <property type="evidence" value="ECO:0007669"/>
    <property type="project" value="InterPro"/>
</dbReference>
<feature type="domain" description="HTH luxR-type" evidence="3">
    <location>
        <begin position="849"/>
        <end position="908"/>
    </location>
</feature>
<evidence type="ECO:0000256" key="2">
    <source>
        <dbReference type="ARBA" id="ARBA00022840"/>
    </source>
</evidence>
<name>A0A7Y4KXE1_9ACTN</name>
<dbReference type="RefSeq" id="WP_171672903.1">
    <property type="nucleotide sequence ID" value="NZ_JABJRC010000002.1"/>
</dbReference>
<dbReference type="Gene3D" id="1.10.10.10">
    <property type="entry name" value="Winged helix-like DNA-binding domain superfamily/Winged helix DNA-binding domain"/>
    <property type="match status" value="1"/>
</dbReference>
<reference evidence="5 6" key="1">
    <citation type="submission" date="2020-05" db="EMBL/GenBank/DDBJ databases">
        <title>Genome sequence of Kribbella sandramycini ATCC 39419.</title>
        <authorList>
            <person name="Maclea K.S."/>
            <person name="Fair J.L."/>
        </authorList>
    </citation>
    <scope>NUCLEOTIDE SEQUENCE [LARGE SCALE GENOMIC DNA]</scope>
    <source>
        <strain evidence="5 6">ATCC 39419</strain>
    </source>
</reference>
<dbReference type="EMBL" id="JACHKF010000001">
    <property type="protein sequence ID" value="MBB6569770.1"/>
    <property type="molecule type" value="Genomic_DNA"/>
</dbReference>
<keyword evidence="2" id="KW-0067">ATP-binding</keyword>
<dbReference type="Pfam" id="PF00196">
    <property type="entry name" value="GerE"/>
    <property type="match status" value="1"/>
</dbReference>
<reference evidence="4 7" key="2">
    <citation type="submission" date="2020-08" db="EMBL/GenBank/DDBJ databases">
        <title>Sequencing the genomes of 1000 actinobacteria strains.</title>
        <authorList>
            <person name="Klenk H.-P."/>
        </authorList>
    </citation>
    <scope>NUCLEOTIDE SEQUENCE [LARGE SCALE GENOMIC DNA]</scope>
    <source>
        <strain evidence="4 7">DSM 15626</strain>
    </source>
</reference>
<gene>
    <name evidence="4" type="ORF">HNR71_005407</name>
    <name evidence="5" type="ORF">HPO96_09110</name>
</gene>
<dbReference type="Proteomes" id="UP000553957">
    <property type="component" value="Unassembled WGS sequence"/>
</dbReference>
<keyword evidence="4" id="KW-0238">DNA-binding</keyword>
<dbReference type="GO" id="GO:0003677">
    <property type="term" value="F:DNA binding"/>
    <property type="evidence" value="ECO:0007669"/>
    <property type="project" value="UniProtKB-KW"/>
</dbReference>
<sequence>MAGGLVGRRADRARLGQVVTGVRAGAGQVLIVHGEAGIGKTALLDEAAGAAEGCQVARAAGVESEMELAFAGLHQLCAPYLALAEQLPQPQRVALKVAFGIEFGGPPDRFLVGAAVLTLLSAVADRTPLLCLIDDAQWLDQASAQTLTFVGRRLLADRIGLVFAVREPVIGPEWRGFPQLAVRGLNDRDAGALLDAVFPGRLDERVRDRIVSETGGNPLALIELPRGRSAGELAGGFERPDARPVTSQLEQNFVRRVRELPAPTQLALLVAATEPVGDVALLLRALASLGVPVEAMEPAESAGLISVDALVRFRHPMVRSASIRAADPAERRRAHQTLAGSIDRRQNPDRRAWHLAHAAVGPDEEVAAELVASADRAQRRGGVAAAAAFLRRATELTPVPADRAVRALGAAGATLKAGDFETALRLLATAHEGSTDELHLARVDLLRGQVAFQSGHSTEAPALLLDVARRLEPLDLDLARDTYLDVIAAAQFAGRLGGPVGVAEMSRAARAAPPAQVTRKRDLVLDAISLLFTDGYPAGVEPARRALRAFIERSGPPDQDEIRWLWMACLLAVDLWDDESWDLLTERYAQIARDLGDLNELPLVLHHRVMVGLFAGDLAAAAALLAEIRTIDDATRAGLSPYGQLCLAALRGDPGEAGPFIAKARDESMARGEGGGATTAHFANALLLNGLARYDEALVAAREATAYPVELGVANWALPELIESAALSGERELAAEGLDRLARMARACGTDWALGLLARSTGLLATTAAEAESAYQEAIQLLSRTRMRMDLARAQLLYGEWLRRAGRRQDARVQLRTAYKLFAEAGAEAFADRAGRELVATGETVGRRAGRATDALTPQEAHIAELAGAGLTNAEIGAQMFLSQHTVDWHLRKVFAKLGITSRKQLRP</sequence>
<evidence type="ECO:0000256" key="1">
    <source>
        <dbReference type="ARBA" id="ARBA00022741"/>
    </source>
</evidence>
<dbReference type="GO" id="GO:0005737">
    <property type="term" value="C:cytoplasm"/>
    <property type="evidence" value="ECO:0007669"/>
    <property type="project" value="TreeGrafter"/>
</dbReference>
<proteinExistence type="predicted"/>
<evidence type="ECO:0000313" key="5">
    <source>
        <dbReference type="EMBL" id="NOL40403.1"/>
    </source>
</evidence>
<dbReference type="PANTHER" id="PTHR16305:SF35">
    <property type="entry name" value="TRANSCRIPTIONAL ACTIVATOR DOMAIN"/>
    <property type="match status" value="1"/>
</dbReference>
<dbReference type="SMART" id="SM00421">
    <property type="entry name" value="HTH_LUXR"/>
    <property type="match status" value="1"/>
</dbReference>
<dbReference type="PANTHER" id="PTHR16305">
    <property type="entry name" value="TESTICULAR SOLUBLE ADENYLYL CYCLASE"/>
    <property type="match status" value="1"/>
</dbReference>
<dbReference type="SUPFAM" id="SSF52540">
    <property type="entry name" value="P-loop containing nucleoside triphosphate hydrolases"/>
    <property type="match status" value="1"/>
</dbReference>
<dbReference type="PROSITE" id="PS50043">
    <property type="entry name" value="HTH_LUXR_2"/>
    <property type="match status" value="1"/>
</dbReference>
<dbReference type="GO" id="GO:0005524">
    <property type="term" value="F:ATP binding"/>
    <property type="evidence" value="ECO:0007669"/>
    <property type="project" value="UniProtKB-KW"/>
</dbReference>
<dbReference type="InterPro" id="IPR000792">
    <property type="entry name" value="Tscrpt_reg_LuxR_C"/>
</dbReference>
<dbReference type="CDD" id="cd06170">
    <property type="entry name" value="LuxR_C_like"/>
    <property type="match status" value="1"/>
</dbReference>
<accession>A0A7Y4KXE1</accession>
<organism evidence="5 6">
    <name type="scientific">Kribbella sandramycini</name>
    <dbReference type="NCBI Taxonomy" id="60450"/>
    <lineage>
        <taxon>Bacteria</taxon>
        <taxon>Bacillati</taxon>
        <taxon>Actinomycetota</taxon>
        <taxon>Actinomycetes</taxon>
        <taxon>Propionibacteriales</taxon>
        <taxon>Kribbellaceae</taxon>
        <taxon>Kribbella</taxon>
    </lineage>
</organism>
<comment type="caution">
    <text evidence="5">The sequence shown here is derived from an EMBL/GenBank/DDBJ whole genome shotgun (WGS) entry which is preliminary data.</text>
</comment>